<evidence type="ECO:0000313" key="3">
    <source>
        <dbReference type="Proteomes" id="UP000008370"/>
    </source>
</evidence>
<proteinExistence type="predicted"/>
<keyword evidence="3" id="KW-1185">Reference proteome</keyword>
<dbReference type="Proteomes" id="UP000008370">
    <property type="component" value="Unassembled WGS sequence"/>
</dbReference>
<reference evidence="2 3" key="1">
    <citation type="journal article" date="2012" name="BMC Genomics">
        <title>Comparative genomics of the white-rot fungi, Phanerochaete carnosa and P. chrysosporium, to elucidate the genetic basis of the distinct wood types they colonize.</title>
        <authorList>
            <person name="Suzuki H."/>
            <person name="MacDonald J."/>
            <person name="Syed K."/>
            <person name="Salamov A."/>
            <person name="Hori C."/>
            <person name="Aerts A."/>
            <person name="Henrissat B."/>
            <person name="Wiebenga A."/>
            <person name="vanKuyk P.A."/>
            <person name="Barry K."/>
            <person name="Lindquist E."/>
            <person name="LaButti K."/>
            <person name="Lapidus A."/>
            <person name="Lucas S."/>
            <person name="Coutinho P."/>
            <person name="Gong Y."/>
            <person name="Samejima M."/>
            <person name="Mahadevan R."/>
            <person name="Abou-Zaid M."/>
            <person name="de Vries R.P."/>
            <person name="Igarashi K."/>
            <person name="Yadav J.S."/>
            <person name="Grigoriev I.V."/>
            <person name="Master E.R."/>
        </authorList>
    </citation>
    <scope>NUCLEOTIDE SEQUENCE [LARGE SCALE GENOMIC DNA]</scope>
    <source>
        <strain evidence="2 3">HHB-10118-sp</strain>
    </source>
</reference>
<name>K5VP94_PHACS</name>
<protein>
    <submittedName>
        <fullName evidence="2">Uncharacterized protein</fullName>
    </submittedName>
</protein>
<dbReference type="InParanoid" id="K5VP94"/>
<sequence length="306" mass="32912">MVAPIQVALAADIVDPARRMGLDNRTWDMTFQGLLALVPNAPGGGSVFLKSDTPDAVHIHCSSLSPGQSVPNYDHSFAEICVFRPSAGQDAGPPLVHVESIDLDLQLGDVEAVDTLPWGGLQPVVDSPHMRCLSFSHYGLGGANFEVSKRMLCSVLRRSQLTWALESGKLQFKNYCPGLTENPVTRADILSVTTEHTIDGTTIALDIAEQAEWLLRPVHSRFKADADTTKEHYLRKLVTNRTSGVSTDAVSGTALSTADSVQDTAVEQIWEAAEGDGPGDEQGEETGGVSDEESIHGRRHRTGMGI</sequence>
<dbReference type="RefSeq" id="XP_007402908.1">
    <property type="nucleotide sequence ID" value="XM_007402846.1"/>
</dbReference>
<evidence type="ECO:0000256" key="1">
    <source>
        <dbReference type="SAM" id="MobiDB-lite"/>
    </source>
</evidence>
<dbReference type="EMBL" id="JH930952">
    <property type="protein sequence ID" value="EKM48540.1"/>
    <property type="molecule type" value="Genomic_DNA"/>
</dbReference>
<feature type="region of interest" description="Disordered" evidence="1">
    <location>
        <begin position="273"/>
        <end position="306"/>
    </location>
</feature>
<dbReference type="HOGENOM" id="CLU_024266_1_0_1"/>
<accession>K5VP94</accession>
<dbReference type="GeneID" id="18911959"/>
<dbReference type="KEGG" id="pco:PHACADRAFT_202689"/>
<evidence type="ECO:0000313" key="2">
    <source>
        <dbReference type="EMBL" id="EKM48540.1"/>
    </source>
</evidence>
<feature type="compositionally biased region" description="Basic residues" evidence="1">
    <location>
        <begin position="297"/>
        <end position="306"/>
    </location>
</feature>
<gene>
    <name evidence="2" type="ORF">PHACADRAFT_202689</name>
</gene>
<organism evidence="2 3">
    <name type="scientific">Phanerochaete carnosa (strain HHB-10118-sp)</name>
    <name type="common">White-rot fungus</name>
    <name type="synonym">Peniophora carnosa</name>
    <dbReference type="NCBI Taxonomy" id="650164"/>
    <lineage>
        <taxon>Eukaryota</taxon>
        <taxon>Fungi</taxon>
        <taxon>Dikarya</taxon>
        <taxon>Basidiomycota</taxon>
        <taxon>Agaricomycotina</taxon>
        <taxon>Agaricomycetes</taxon>
        <taxon>Polyporales</taxon>
        <taxon>Phanerochaetaceae</taxon>
        <taxon>Phanerochaete</taxon>
    </lineage>
</organism>
<dbReference type="AlphaFoldDB" id="K5VP94"/>
<feature type="compositionally biased region" description="Acidic residues" evidence="1">
    <location>
        <begin position="273"/>
        <end position="284"/>
    </location>
</feature>